<dbReference type="EMBL" id="BPRH01001381">
    <property type="protein sequence ID" value="GJF13149.1"/>
    <property type="molecule type" value="Genomic_DNA"/>
</dbReference>
<proteinExistence type="predicted"/>
<feature type="transmembrane region" description="Helical" evidence="1">
    <location>
        <begin position="96"/>
        <end position="114"/>
    </location>
</feature>
<keyword evidence="1" id="KW-1133">Transmembrane helix</keyword>
<evidence type="ECO:0000256" key="1">
    <source>
        <dbReference type="SAM" id="Phobius"/>
    </source>
</evidence>
<feature type="transmembrane region" description="Helical" evidence="1">
    <location>
        <begin position="179"/>
        <end position="198"/>
    </location>
</feature>
<comment type="caution">
    <text evidence="2">The sequence shown here is derived from an EMBL/GenBank/DDBJ whole genome shotgun (WGS) entry which is preliminary data.</text>
</comment>
<evidence type="ECO:0008006" key="4">
    <source>
        <dbReference type="Google" id="ProtNLM"/>
    </source>
</evidence>
<keyword evidence="1" id="KW-0472">Membrane</keyword>
<feature type="transmembrane region" description="Helical" evidence="1">
    <location>
        <begin position="269"/>
        <end position="290"/>
    </location>
</feature>
<gene>
    <name evidence="2" type="ORF">NGTWS1702_13030</name>
</gene>
<feature type="transmembrane region" description="Helical" evidence="1">
    <location>
        <begin position="121"/>
        <end position="142"/>
    </location>
</feature>
<reference evidence="2 3" key="1">
    <citation type="submission" date="2021-08" db="EMBL/GenBank/DDBJ databases">
        <title>Draft genome sequence of Mycolicibacterium sp. NGTWS1702 strain.</title>
        <authorList>
            <person name="Matsumoto M."/>
            <person name="Tang B.C.C."/>
            <person name="Machida Y."/>
            <person name="Matoyama H."/>
            <person name="Kishihara T."/>
            <person name="Sato S."/>
            <person name="Kondo I."/>
            <person name="Sano M."/>
            <person name="Kato G."/>
        </authorList>
    </citation>
    <scope>NUCLEOTIDE SEQUENCE [LARGE SCALE GENOMIC DNA]</scope>
    <source>
        <strain evidence="2 3">NGTWSNA01</strain>
    </source>
</reference>
<protein>
    <recommendedName>
        <fullName evidence="4">NnrS family protein</fullName>
    </recommendedName>
</protein>
<name>A0ABQ4VBZ4_9MYCO</name>
<feature type="transmembrane region" description="Helical" evidence="1">
    <location>
        <begin position="73"/>
        <end position="90"/>
    </location>
</feature>
<sequence length="366" mass="38198">MTTSRIPARALLLLPGGFALLAGLNAALLLLDLPAPVRISRLMDVHGILLVLGFAGTVIALERAVAVRQPWAYLAPAALGAAAVLLATPVSRTLPGLLLLTGSAALVAVYVPLWRRSADMAVLVQAGGAVLASGAALLWLADVPMPDLLPWLSGFLILTIAGERLELARVAMLNPRAETLFGVVAAATVAGAVAALLWPTAGYALFGAALLATTAWLIRYDIVRRTLHSTGLPRYTAVCLLAGYGWLLVPATIWLLIGPVPDGRGYDAVVHAVMLGFVVSMIMAHAPVILPAVIRRPLPYTPAMYAPVALLHVSLLLRIVVGDARDIPWAVQAGGALNIVAVLAFVAVAVFSAVSPSKREPQRVAA</sequence>
<feature type="transmembrane region" description="Helical" evidence="1">
    <location>
        <begin position="302"/>
        <end position="321"/>
    </location>
</feature>
<accession>A0ABQ4VBZ4</accession>
<dbReference type="Proteomes" id="UP001060504">
    <property type="component" value="Unassembled WGS sequence"/>
</dbReference>
<evidence type="ECO:0000313" key="2">
    <source>
        <dbReference type="EMBL" id="GJF13149.1"/>
    </source>
</evidence>
<feature type="transmembrane region" description="Helical" evidence="1">
    <location>
        <begin position="333"/>
        <end position="354"/>
    </location>
</feature>
<keyword evidence="3" id="KW-1185">Reference proteome</keyword>
<feature type="transmembrane region" description="Helical" evidence="1">
    <location>
        <begin position="42"/>
        <end position="61"/>
    </location>
</feature>
<organism evidence="2 3">
    <name type="scientific">Mycolicibacterium cyprinidarum</name>
    <dbReference type="NCBI Taxonomy" id="2860311"/>
    <lineage>
        <taxon>Bacteria</taxon>
        <taxon>Bacillati</taxon>
        <taxon>Actinomycetota</taxon>
        <taxon>Actinomycetes</taxon>
        <taxon>Mycobacteriales</taxon>
        <taxon>Mycobacteriaceae</taxon>
        <taxon>Mycolicibacterium</taxon>
    </lineage>
</organism>
<evidence type="ECO:0000313" key="3">
    <source>
        <dbReference type="Proteomes" id="UP001060504"/>
    </source>
</evidence>
<feature type="transmembrane region" description="Helical" evidence="1">
    <location>
        <begin position="235"/>
        <end position="257"/>
    </location>
</feature>
<feature type="transmembrane region" description="Helical" evidence="1">
    <location>
        <begin position="204"/>
        <end position="223"/>
    </location>
</feature>
<feature type="transmembrane region" description="Helical" evidence="1">
    <location>
        <begin position="148"/>
        <end position="167"/>
    </location>
</feature>
<keyword evidence="1" id="KW-0812">Transmembrane</keyword>